<sequence length="154" mass="17461">MNYKLSYLKDVLGNNYIGIKYNEADVEGFLMQLIDHVGSDKFETLTLNQQKRDKGFHTTVLSVMEYNRAIKDLGMDLFLKKLGGAFSLDINDIEMLGVGTTERNGNVTYYVVVKSDMLDEVRNSLGFGNKDLHITIGFDKKDVFGRCKDETTLI</sequence>
<dbReference type="EMBL" id="OU342829">
    <property type="protein sequence ID" value="CAG7580449.1"/>
    <property type="molecule type" value="Genomic_DNA"/>
</dbReference>
<proteinExistence type="predicted"/>
<organism evidence="2">
    <name type="scientific">uncultured marine phage</name>
    <dbReference type="NCBI Taxonomy" id="707152"/>
    <lineage>
        <taxon>Viruses</taxon>
        <taxon>environmental samples</taxon>
    </lineage>
</organism>
<protein>
    <submittedName>
        <fullName evidence="2">Putative RNA 2',3'-cyclic phosphodiesterase</fullName>
    </submittedName>
</protein>
<dbReference type="Pfam" id="PF22547">
    <property type="entry name" value="2H-SAK"/>
    <property type="match status" value="1"/>
</dbReference>
<name>A0A8D9FS47_9VIRU</name>
<reference evidence="2" key="1">
    <citation type="submission" date="2021-06" db="EMBL/GenBank/DDBJ databases">
        <authorList>
            <person name="Gannon L."/>
            <person name="Redgwell R T."/>
            <person name="Michniewski S."/>
            <person name="Harrison D C."/>
            <person name="Millard A."/>
        </authorList>
    </citation>
    <scope>NUCLEOTIDE SEQUENCE</scope>
</reference>
<dbReference type="InterPro" id="IPR054498">
    <property type="entry name" value="2H-SAK"/>
</dbReference>
<gene>
    <name evidence="2" type="ORF">SLAVMIC_00421</name>
</gene>
<accession>A0A8D9FS47</accession>
<evidence type="ECO:0000259" key="1">
    <source>
        <dbReference type="Pfam" id="PF22547"/>
    </source>
</evidence>
<evidence type="ECO:0000313" key="2">
    <source>
        <dbReference type="EMBL" id="CAG7580449.1"/>
    </source>
</evidence>
<feature type="domain" description="Swiss Army Knife 2H phosphoesterase" evidence="1">
    <location>
        <begin position="39"/>
        <end position="144"/>
    </location>
</feature>